<comment type="subcellular location">
    <subcellularLocation>
        <location evidence="1">Cell membrane</location>
        <topology evidence="1">Multi-pass membrane protein</topology>
    </subcellularLocation>
</comment>
<protein>
    <submittedName>
        <fullName evidence="9">EmrB/QacA family drug resistance transporter</fullName>
    </submittedName>
</protein>
<name>A0A917WGL7_9RHOB</name>
<keyword evidence="3" id="KW-1003">Cell membrane</keyword>
<keyword evidence="10" id="KW-1185">Reference proteome</keyword>
<feature type="transmembrane region" description="Helical" evidence="7">
    <location>
        <begin position="86"/>
        <end position="113"/>
    </location>
</feature>
<feature type="transmembrane region" description="Helical" evidence="7">
    <location>
        <begin position="149"/>
        <end position="169"/>
    </location>
</feature>
<feature type="transmembrane region" description="Helical" evidence="7">
    <location>
        <begin position="56"/>
        <end position="74"/>
    </location>
</feature>
<feature type="transmembrane region" description="Helical" evidence="7">
    <location>
        <begin position="119"/>
        <end position="137"/>
    </location>
</feature>
<dbReference type="InterPro" id="IPR036259">
    <property type="entry name" value="MFS_trans_sf"/>
</dbReference>
<evidence type="ECO:0000256" key="2">
    <source>
        <dbReference type="ARBA" id="ARBA00022448"/>
    </source>
</evidence>
<dbReference type="Gene3D" id="1.20.1720.10">
    <property type="entry name" value="Multidrug resistance protein D"/>
    <property type="match status" value="1"/>
</dbReference>
<reference evidence="9" key="1">
    <citation type="journal article" date="2014" name="Int. J. Syst. Evol. Microbiol.">
        <title>Complete genome sequence of Corynebacterium casei LMG S-19264T (=DSM 44701T), isolated from a smear-ripened cheese.</title>
        <authorList>
            <consortium name="US DOE Joint Genome Institute (JGI-PGF)"/>
            <person name="Walter F."/>
            <person name="Albersmeier A."/>
            <person name="Kalinowski J."/>
            <person name="Ruckert C."/>
        </authorList>
    </citation>
    <scope>NUCLEOTIDE SEQUENCE</scope>
    <source>
        <strain evidence="9">CGMCC 1.6293</strain>
    </source>
</reference>
<feature type="domain" description="Major facilitator superfamily (MFS) profile" evidence="8">
    <location>
        <begin position="22"/>
        <end position="496"/>
    </location>
</feature>
<feature type="transmembrane region" description="Helical" evidence="7">
    <location>
        <begin position="469"/>
        <end position="489"/>
    </location>
</feature>
<dbReference type="CDD" id="cd17502">
    <property type="entry name" value="MFS_Azr1_MDR_like"/>
    <property type="match status" value="1"/>
</dbReference>
<dbReference type="AlphaFoldDB" id="A0A917WGL7"/>
<keyword evidence="5 7" id="KW-1133">Transmembrane helix</keyword>
<accession>A0A917WGL7</accession>
<dbReference type="FunFam" id="1.20.1720.10:FF:000004">
    <property type="entry name" value="EmrB/QacA family drug resistance transporter"/>
    <property type="match status" value="1"/>
</dbReference>
<dbReference type="EMBL" id="BMLF01000002">
    <property type="protein sequence ID" value="GGM02507.1"/>
    <property type="molecule type" value="Genomic_DNA"/>
</dbReference>
<dbReference type="PANTHER" id="PTHR23501:SF197">
    <property type="entry name" value="COMD"/>
    <property type="match status" value="1"/>
</dbReference>
<dbReference type="PANTHER" id="PTHR23501">
    <property type="entry name" value="MAJOR FACILITATOR SUPERFAMILY"/>
    <property type="match status" value="1"/>
</dbReference>
<evidence type="ECO:0000259" key="8">
    <source>
        <dbReference type="PROSITE" id="PS50850"/>
    </source>
</evidence>
<keyword evidence="4 7" id="KW-0812">Transmembrane</keyword>
<evidence type="ECO:0000256" key="3">
    <source>
        <dbReference type="ARBA" id="ARBA00022475"/>
    </source>
</evidence>
<dbReference type="RefSeq" id="WP_051630682.1">
    <property type="nucleotide sequence ID" value="NZ_BMLF01000002.1"/>
</dbReference>
<dbReference type="GO" id="GO:0005886">
    <property type="term" value="C:plasma membrane"/>
    <property type="evidence" value="ECO:0007669"/>
    <property type="project" value="UniProtKB-SubCell"/>
</dbReference>
<evidence type="ECO:0000256" key="7">
    <source>
        <dbReference type="SAM" id="Phobius"/>
    </source>
</evidence>
<dbReference type="SUPFAM" id="SSF103473">
    <property type="entry name" value="MFS general substrate transporter"/>
    <property type="match status" value="1"/>
</dbReference>
<evidence type="ECO:0000313" key="9">
    <source>
        <dbReference type="EMBL" id="GGM02507.1"/>
    </source>
</evidence>
<dbReference type="InterPro" id="IPR020846">
    <property type="entry name" value="MFS_dom"/>
</dbReference>
<feature type="transmembrane region" description="Helical" evidence="7">
    <location>
        <begin position="21"/>
        <end position="44"/>
    </location>
</feature>
<reference evidence="9" key="2">
    <citation type="submission" date="2020-09" db="EMBL/GenBank/DDBJ databases">
        <authorList>
            <person name="Sun Q."/>
            <person name="Zhou Y."/>
        </authorList>
    </citation>
    <scope>NUCLEOTIDE SEQUENCE</scope>
    <source>
        <strain evidence="9">CGMCC 1.6293</strain>
    </source>
</reference>
<comment type="caution">
    <text evidence="9">The sequence shown here is derived from an EMBL/GenBank/DDBJ whole genome shotgun (WGS) entry which is preliminary data.</text>
</comment>
<organism evidence="9 10">
    <name type="scientific">Pseudooceanicola nanhaiensis</name>
    <dbReference type="NCBI Taxonomy" id="375761"/>
    <lineage>
        <taxon>Bacteria</taxon>
        <taxon>Pseudomonadati</taxon>
        <taxon>Pseudomonadota</taxon>
        <taxon>Alphaproteobacteria</taxon>
        <taxon>Rhodobacterales</taxon>
        <taxon>Paracoccaceae</taxon>
        <taxon>Pseudooceanicola</taxon>
    </lineage>
</organism>
<evidence type="ECO:0000256" key="4">
    <source>
        <dbReference type="ARBA" id="ARBA00022692"/>
    </source>
</evidence>
<feature type="transmembrane region" description="Helical" evidence="7">
    <location>
        <begin position="277"/>
        <end position="300"/>
    </location>
</feature>
<gene>
    <name evidence="9" type="ORF">GCM10011534_25450</name>
</gene>
<feature type="transmembrane region" description="Helical" evidence="7">
    <location>
        <begin position="206"/>
        <end position="225"/>
    </location>
</feature>
<feature type="transmembrane region" description="Helical" evidence="7">
    <location>
        <begin position="341"/>
        <end position="360"/>
    </location>
</feature>
<proteinExistence type="predicted"/>
<evidence type="ECO:0000256" key="5">
    <source>
        <dbReference type="ARBA" id="ARBA00022989"/>
    </source>
</evidence>
<feature type="transmembrane region" description="Helical" evidence="7">
    <location>
        <begin position="412"/>
        <end position="430"/>
    </location>
</feature>
<evidence type="ECO:0000313" key="10">
    <source>
        <dbReference type="Proteomes" id="UP000649829"/>
    </source>
</evidence>
<dbReference type="PROSITE" id="PS50850">
    <property type="entry name" value="MFS"/>
    <property type="match status" value="1"/>
</dbReference>
<feature type="transmembrane region" description="Helical" evidence="7">
    <location>
        <begin position="366"/>
        <end position="391"/>
    </location>
</feature>
<dbReference type="Gene3D" id="1.20.1250.20">
    <property type="entry name" value="MFS general substrate transporter like domains"/>
    <property type="match status" value="1"/>
</dbReference>
<keyword evidence="6 7" id="KW-0472">Membrane</keyword>
<feature type="transmembrane region" description="Helical" evidence="7">
    <location>
        <begin position="175"/>
        <end position="194"/>
    </location>
</feature>
<feature type="transmembrane region" description="Helical" evidence="7">
    <location>
        <begin position="312"/>
        <end position="329"/>
    </location>
</feature>
<dbReference type="Pfam" id="PF07690">
    <property type="entry name" value="MFS_1"/>
    <property type="match status" value="1"/>
</dbReference>
<dbReference type="Proteomes" id="UP000649829">
    <property type="component" value="Unassembled WGS sequence"/>
</dbReference>
<sequence>MSSDVAAQGDPQLPDSRRLRVILVAVASTLFLASLGNTVVAAALPRIVSDLGGLDYITWVVTAFLLASTIGAPISGRLGDMYGRKIVLQAAIGIFLLGSAICGMAESMGVLVAGRLVQGYGGGSLIVVSMAAVADVLPPRQRGKAQGWLSSVFGLSTIIGPLVGGYIVASWSWSWIFWLNFPIGLLAFAVITLTMEKAPPSGKHRIDFFGAFLLATLLSCAVLVANLGGAVLPWTSLPVVCLMLLAPAVLAAFVVVERSAAEPIMPPSLFSIRNFQVANSMNFLVGMTMFGTIAFVPTFLQVVKGLDPATSGLFLVAMMVGLIGTSMLAGRFMSQTGRYKWMPTASTAFLAVAMLVLWTIGPETPYWRLLLSLFMVGVGIGPTMSVSIAAIQSAIPVENLGIGTASVNMFRLTGGAIGTSLFGGIFAMGLTRHVRPLLPGEGDQAITYELVMQLDPVLRQEVVQAFADAITPIYLVASALAVIACLISIRLEELPLGTTLPDRRSATPAE</sequence>
<evidence type="ECO:0000256" key="6">
    <source>
        <dbReference type="ARBA" id="ARBA00023136"/>
    </source>
</evidence>
<dbReference type="GO" id="GO:0022857">
    <property type="term" value="F:transmembrane transporter activity"/>
    <property type="evidence" value="ECO:0007669"/>
    <property type="project" value="InterPro"/>
</dbReference>
<evidence type="ECO:0000256" key="1">
    <source>
        <dbReference type="ARBA" id="ARBA00004651"/>
    </source>
</evidence>
<keyword evidence="2" id="KW-0813">Transport</keyword>
<feature type="transmembrane region" description="Helical" evidence="7">
    <location>
        <begin position="237"/>
        <end position="256"/>
    </location>
</feature>
<dbReference type="InterPro" id="IPR011701">
    <property type="entry name" value="MFS"/>
</dbReference>
<dbReference type="PRINTS" id="PR01036">
    <property type="entry name" value="TCRTETB"/>
</dbReference>